<keyword evidence="6" id="KW-0411">Iron-sulfur</keyword>
<dbReference type="Pfam" id="PF04055">
    <property type="entry name" value="Radical_SAM"/>
    <property type="match status" value="1"/>
</dbReference>
<keyword evidence="9" id="KW-1185">Reference proteome</keyword>
<dbReference type="InterPro" id="IPR034457">
    <property type="entry name" value="Organic_radical-activating"/>
</dbReference>
<dbReference type="SFLD" id="SFLDS00029">
    <property type="entry name" value="Radical_SAM"/>
    <property type="match status" value="1"/>
</dbReference>
<dbReference type="OrthoDB" id="157380at2"/>
<evidence type="ECO:0000256" key="3">
    <source>
        <dbReference type="ARBA" id="ARBA00022691"/>
    </source>
</evidence>
<comment type="cofactor">
    <cofactor evidence="1">
        <name>[4Fe-4S] cluster</name>
        <dbReference type="ChEBI" id="CHEBI:49883"/>
    </cofactor>
</comment>
<sequence length="267" mass="30290">MREEQLKTHDAINTTVYHVAYAPAIAKAYLFHWGCNLKCRGCLCNKEINCMALEENLDVVLRDPKLPKPESPSQFLPLDHLMDTLSKVPVKEVLFEGQEASIDPAYGAITKALKEKFHSYITLNTNGVKLPDLTYTDEVVMSLKAVTPETYREYTLHTNNRVLRNFAEVYDRGIKLRAESVFIPGLIDQEETEKIAEFVGVIDKAIPYRIDAYFESGADNPWRRATAQEMAAAVAAAKKHLINVTCTQQTAKKLEKTDLMYEVVRLY</sequence>
<proteinExistence type="predicted"/>
<dbReference type="PROSITE" id="PS51918">
    <property type="entry name" value="RADICAL_SAM"/>
    <property type="match status" value="1"/>
</dbReference>
<dbReference type="GO" id="GO:0003824">
    <property type="term" value="F:catalytic activity"/>
    <property type="evidence" value="ECO:0007669"/>
    <property type="project" value="InterPro"/>
</dbReference>
<dbReference type="InterPro" id="IPR013785">
    <property type="entry name" value="Aldolase_TIM"/>
</dbReference>
<comment type="caution">
    <text evidence="8">The sequence shown here is derived from an EMBL/GenBank/DDBJ whole genome shotgun (WGS) entry which is preliminary data.</text>
</comment>
<dbReference type="InterPro" id="IPR058240">
    <property type="entry name" value="rSAM_sf"/>
</dbReference>
<keyword evidence="3" id="KW-0949">S-adenosyl-L-methionine</keyword>
<reference evidence="8 9" key="1">
    <citation type="journal article" date="2017" name="ISME J.">
        <title>Grape pomace compost harbors organohalide-respiring Dehalogenimonas species with novel reductive dehalogenase genes.</title>
        <authorList>
            <person name="Yang Y."/>
            <person name="Higgins S.A."/>
            <person name="Yan J."/>
            <person name="Simsir B."/>
            <person name="Chourey K."/>
            <person name="Iyer R."/>
            <person name="Hettich R.L."/>
            <person name="Baldwin B."/>
            <person name="Ogles D.M."/>
            <person name="Loffler F.E."/>
        </authorList>
    </citation>
    <scope>NUCLEOTIDE SEQUENCE [LARGE SCALE GENOMIC DNA]</scope>
    <source>
        <strain evidence="8 9">GP</strain>
    </source>
</reference>
<gene>
    <name evidence="8" type="ORF">JP09_000240</name>
</gene>
<dbReference type="PANTHER" id="PTHR30352:SF5">
    <property type="entry name" value="PYRUVATE FORMATE-LYASE 1-ACTIVATING ENZYME"/>
    <property type="match status" value="1"/>
</dbReference>
<accession>A0A2P5PA39</accession>
<evidence type="ECO:0000256" key="6">
    <source>
        <dbReference type="ARBA" id="ARBA00023014"/>
    </source>
</evidence>
<dbReference type="CDD" id="cd01335">
    <property type="entry name" value="Radical_SAM"/>
    <property type="match status" value="1"/>
</dbReference>
<protein>
    <submittedName>
        <fullName evidence="8">Radical SAM protein</fullName>
    </submittedName>
</protein>
<keyword evidence="5" id="KW-0408">Iron</keyword>
<dbReference type="PANTHER" id="PTHR30352">
    <property type="entry name" value="PYRUVATE FORMATE-LYASE-ACTIVATING ENZYME"/>
    <property type="match status" value="1"/>
</dbReference>
<dbReference type="EMBL" id="JQAN02000001">
    <property type="protein sequence ID" value="PPD59144.1"/>
    <property type="molecule type" value="Genomic_DNA"/>
</dbReference>
<name>A0A2P5PA39_9CHLR</name>
<dbReference type="AlphaFoldDB" id="A0A2P5PA39"/>
<evidence type="ECO:0000313" key="8">
    <source>
        <dbReference type="EMBL" id="PPD59144.1"/>
    </source>
</evidence>
<dbReference type="GO" id="GO:0046872">
    <property type="term" value="F:metal ion binding"/>
    <property type="evidence" value="ECO:0007669"/>
    <property type="project" value="UniProtKB-KW"/>
</dbReference>
<dbReference type="Proteomes" id="UP000235653">
    <property type="component" value="Unassembled WGS sequence"/>
</dbReference>
<dbReference type="InterPro" id="IPR007197">
    <property type="entry name" value="rSAM"/>
</dbReference>
<organism evidence="8 9">
    <name type="scientific">Dehalogenimonas etheniformans</name>
    <dbReference type="NCBI Taxonomy" id="1536648"/>
    <lineage>
        <taxon>Bacteria</taxon>
        <taxon>Bacillati</taxon>
        <taxon>Chloroflexota</taxon>
        <taxon>Dehalococcoidia</taxon>
        <taxon>Dehalococcoidales</taxon>
        <taxon>Dehalococcoidaceae</taxon>
        <taxon>Dehalogenimonas</taxon>
    </lineage>
</organism>
<dbReference type="GO" id="GO:0051539">
    <property type="term" value="F:4 iron, 4 sulfur cluster binding"/>
    <property type="evidence" value="ECO:0007669"/>
    <property type="project" value="UniProtKB-KW"/>
</dbReference>
<dbReference type="SUPFAM" id="SSF102114">
    <property type="entry name" value="Radical SAM enzymes"/>
    <property type="match status" value="1"/>
</dbReference>
<evidence type="ECO:0000256" key="2">
    <source>
        <dbReference type="ARBA" id="ARBA00022485"/>
    </source>
</evidence>
<evidence type="ECO:0000256" key="5">
    <source>
        <dbReference type="ARBA" id="ARBA00023004"/>
    </source>
</evidence>
<keyword evidence="2" id="KW-0004">4Fe-4S</keyword>
<evidence type="ECO:0000256" key="1">
    <source>
        <dbReference type="ARBA" id="ARBA00001966"/>
    </source>
</evidence>
<feature type="domain" description="Radical SAM core" evidence="7">
    <location>
        <begin position="20"/>
        <end position="258"/>
    </location>
</feature>
<dbReference type="Gene3D" id="3.20.20.70">
    <property type="entry name" value="Aldolase class I"/>
    <property type="match status" value="1"/>
</dbReference>
<evidence type="ECO:0000259" key="7">
    <source>
        <dbReference type="PROSITE" id="PS51918"/>
    </source>
</evidence>
<evidence type="ECO:0000313" key="9">
    <source>
        <dbReference type="Proteomes" id="UP000235653"/>
    </source>
</evidence>
<evidence type="ECO:0000256" key="4">
    <source>
        <dbReference type="ARBA" id="ARBA00022723"/>
    </source>
</evidence>
<keyword evidence="4" id="KW-0479">Metal-binding</keyword>